<organism evidence="2 3">
    <name type="scientific">Sphingobacterium daejeonense</name>
    <dbReference type="NCBI Taxonomy" id="371142"/>
    <lineage>
        <taxon>Bacteria</taxon>
        <taxon>Pseudomonadati</taxon>
        <taxon>Bacteroidota</taxon>
        <taxon>Sphingobacteriia</taxon>
        <taxon>Sphingobacteriales</taxon>
        <taxon>Sphingobacteriaceae</taxon>
        <taxon>Sphingobacterium</taxon>
    </lineage>
</organism>
<keyword evidence="1" id="KW-1133">Transmembrane helix</keyword>
<dbReference type="RefSeq" id="WP_380898336.1">
    <property type="nucleotide sequence ID" value="NZ_JBHTKY010000032.1"/>
</dbReference>
<feature type="transmembrane region" description="Helical" evidence="1">
    <location>
        <begin position="36"/>
        <end position="54"/>
    </location>
</feature>
<feature type="transmembrane region" description="Helical" evidence="1">
    <location>
        <begin position="66"/>
        <end position="84"/>
    </location>
</feature>
<keyword evidence="3" id="KW-1185">Reference proteome</keyword>
<keyword evidence="1" id="KW-0812">Transmembrane</keyword>
<reference evidence="3" key="1">
    <citation type="journal article" date="2019" name="Int. J. Syst. Evol. Microbiol.">
        <title>The Global Catalogue of Microorganisms (GCM) 10K type strain sequencing project: providing services to taxonomists for standard genome sequencing and annotation.</title>
        <authorList>
            <consortium name="The Broad Institute Genomics Platform"/>
            <consortium name="The Broad Institute Genome Sequencing Center for Infectious Disease"/>
            <person name="Wu L."/>
            <person name="Ma J."/>
        </authorList>
    </citation>
    <scope>NUCLEOTIDE SEQUENCE [LARGE SCALE GENOMIC DNA]</scope>
    <source>
        <strain evidence="3">CCUG 52468</strain>
    </source>
</reference>
<dbReference type="Proteomes" id="UP001597205">
    <property type="component" value="Unassembled WGS sequence"/>
</dbReference>
<keyword evidence="1" id="KW-0472">Membrane</keyword>
<accession>A0ABW3RR09</accession>
<feature type="transmembrane region" description="Helical" evidence="1">
    <location>
        <begin position="6"/>
        <end position="24"/>
    </location>
</feature>
<comment type="caution">
    <text evidence="2">The sequence shown here is derived from an EMBL/GenBank/DDBJ whole genome shotgun (WGS) entry which is preliminary data.</text>
</comment>
<sequence>MEPLSAIMNVLPLLVMVLNAVLGYRLLKIKGHSKWTYLLLLISSTPLFWFIFGLTKSKEPTPTTKLWSNVALLWGIISFFLIIYSQESLQKRGSLTLTKVNEVTWTTERVSLLKSTYIKSLTQIGISSASIEKVVDCMVEKTVDRFPNGLDLTRTTPTIDSILNKIGKDCGEIWLRDSGVIMKWTPMIESQLILNLKKNMVKLNLDTKQMDNIANCILKKLKAKYPNGMDSNNKSQDAWEKEMASLMSECYESQN</sequence>
<protein>
    <submittedName>
        <fullName evidence="2">Uncharacterized protein</fullName>
    </submittedName>
</protein>
<gene>
    <name evidence="2" type="ORF">ACFQ2C_16340</name>
</gene>
<dbReference type="EMBL" id="JBHTKY010000032">
    <property type="protein sequence ID" value="MFD1167173.1"/>
    <property type="molecule type" value="Genomic_DNA"/>
</dbReference>
<evidence type="ECO:0000313" key="2">
    <source>
        <dbReference type="EMBL" id="MFD1167173.1"/>
    </source>
</evidence>
<evidence type="ECO:0000256" key="1">
    <source>
        <dbReference type="SAM" id="Phobius"/>
    </source>
</evidence>
<proteinExistence type="predicted"/>
<evidence type="ECO:0000313" key="3">
    <source>
        <dbReference type="Proteomes" id="UP001597205"/>
    </source>
</evidence>
<name>A0ABW3RR09_9SPHI</name>